<proteinExistence type="predicted"/>
<keyword evidence="2" id="KW-1185">Reference proteome</keyword>
<reference evidence="1" key="1">
    <citation type="submission" date="2023-04" db="EMBL/GenBank/DDBJ databases">
        <title>A chromosome-level genome assembly of the parasitoid wasp Eretmocerus hayati.</title>
        <authorList>
            <person name="Zhong Y."/>
            <person name="Liu S."/>
            <person name="Liu Y."/>
        </authorList>
    </citation>
    <scope>NUCLEOTIDE SEQUENCE</scope>
    <source>
        <strain evidence="1">ZJU_SS_LIU_2023</strain>
    </source>
</reference>
<comment type="caution">
    <text evidence="1">The sequence shown here is derived from an EMBL/GenBank/DDBJ whole genome shotgun (WGS) entry which is preliminary data.</text>
</comment>
<accession>A0ACC2PJ51</accession>
<evidence type="ECO:0000313" key="1">
    <source>
        <dbReference type="EMBL" id="KAJ8683392.1"/>
    </source>
</evidence>
<dbReference type="Proteomes" id="UP001239111">
    <property type="component" value="Chromosome 1"/>
</dbReference>
<dbReference type="EMBL" id="CM056741">
    <property type="protein sequence ID" value="KAJ8683392.1"/>
    <property type="molecule type" value="Genomic_DNA"/>
</dbReference>
<name>A0ACC2PJ51_9HYME</name>
<evidence type="ECO:0000313" key="2">
    <source>
        <dbReference type="Proteomes" id="UP001239111"/>
    </source>
</evidence>
<protein>
    <submittedName>
        <fullName evidence="1">Uncharacterized protein</fullName>
    </submittedName>
</protein>
<organism evidence="1 2">
    <name type="scientific">Eretmocerus hayati</name>
    <dbReference type="NCBI Taxonomy" id="131215"/>
    <lineage>
        <taxon>Eukaryota</taxon>
        <taxon>Metazoa</taxon>
        <taxon>Ecdysozoa</taxon>
        <taxon>Arthropoda</taxon>
        <taxon>Hexapoda</taxon>
        <taxon>Insecta</taxon>
        <taxon>Pterygota</taxon>
        <taxon>Neoptera</taxon>
        <taxon>Endopterygota</taxon>
        <taxon>Hymenoptera</taxon>
        <taxon>Apocrita</taxon>
        <taxon>Proctotrupomorpha</taxon>
        <taxon>Chalcidoidea</taxon>
        <taxon>Aphelinidae</taxon>
        <taxon>Aphelininae</taxon>
        <taxon>Eretmocerus</taxon>
    </lineage>
</organism>
<sequence length="270" mass="28858">MLRTGMGQIVRNLTGSVNCRRLEGKVAIVTASTQGIGFSVARRLAQEGAKVVISSRKEANVKSAVDQLRNEGLDVTGITCHVGKPEDRQKLFNEAVSRYGGLDILVPNAAANPAVGPVLECEESVWDKIFEINVKSTFLLMKEALPHLKKSKSASITIMSSIAGYQPFSILGVYSISKTTLLSLCKTVAEDLAADGIRVNCIAPGVIKTKFSEPMHANDEAYNTTLSLIPMQRLGTPDEIASVAAFLASDDASYITGETIIAAGGMRSRL</sequence>
<gene>
    <name evidence="1" type="ORF">QAD02_019184</name>
</gene>